<dbReference type="WBParaSite" id="maker-unitig_32937-snap-gene-0.2-mRNA-1">
    <property type="protein sequence ID" value="maker-unitig_32937-snap-gene-0.2-mRNA-1"/>
    <property type="gene ID" value="maker-unitig_32937-snap-gene-0.2"/>
</dbReference>
<dbReference type="Proteomes" id="UP000095280">
    <property type="component" value="Unplaced"/>
</dbReference>
<reference evidence="2" key="1">
    <citation type="submission" date="2016-11" db="UniProtKB">
        <authorList>
            <consortium name="WormBaseParasite"/>
        </authorList>
    </citation>
    <scope>IDENTIFICATION</scope>
</reference>
<sequence length="206" mass="22000">MSDRTAYLSRSQDDAQVSYQFQRQQLDSINAYVDKRWGPDNGLEFLSGVGGGGVADLQQSPGWRRRRRRIWRGQAAYPWDIPTSAAAANRNPAVSSGSNSSGWPPAVSAAVDIVGGSSEHAVSQPIDMSTGVGGGGGQLAQQHRHGLVQSQDQALSPNSKDLIAMGMKIVDQRFASGRAGWPCMLGGPQDYSQRTTICFSSNSSSN</sequence>
<accession>A0A1I8FGE0</accession>
<proteinExistence type="predicted"/>
<protein>
    <submittedName>
        <fullName evidence="2">Uncharacterized protein</fullName>
    </submittedName>
</protein>
<keyword evidence="1" id="KW-1185">Reference proteome</keyword>
<dbReference type="AlphaFoldDB" id="A0A1I8FGE0"/>
<name>A0A1I8FGE0_9PLAT</name>
<organism evidence="1 2">
    <name type="scientific">Macrostomum lignano</name>
    <dbReference type="NCBI Taxonomy" id="282301"/>
    <lineage>
        <taxon>Eukaryota</taxon>
        <taxon>Metazoa</taxon>
        <taxon>Spiralia</taxon>
        <taxon>Lophotrochozoa</taxon>
        <taxon>Platyhelminthes</taxon>
        <taxon>Rhabditophora</taxon>
        <taxon>Macrostomorpha</taxon>
        <taxon>Macrostomida</taxon>
        <taxon>Macrostomidae</taxon>
        <taxon>Macrostomum</taxon>
    </lineage>
</organism>
<evidence type="ECO:0000313" key="1">
    <source>
        <dbReference type="Proteomes" id="UP000095280"/>
    </source>
</evidence>
<evidence type="ECO:0000313" key="2">
    <source>
        <dbReference type="WBParaSite" id="maker-unitig_32937-snap-gene-0.2-mRNA-1"/>
    </source>
</evidence>